<dbReference type="GO" id="GO:0050570">
    <property type="term" value="F:4-hydroxythreonine-4-phosphate dehydrogenase activity"/>
    <property type="evidence" value="ECO:0007669"/>
    <property type="project" value="TreeGrafter"/>
</dbReference>
<keyword evidence="2" id="KW-0560">Oxidoreductase</keyword>
<dbReference type="SUPFAM" id="SSF53659">
    <property type="entry name" value="Isocitrate/Isopropylmalate dehydrogenase-like"/>
    <property type="match status" value="1"/>
</dbReference>
<dbReference type="PANTHER" id="PTHR30004">
    <property type="entry name" value="4-HYDROXYTHREONINE-4-PHOSPHATE DEHYDROGENASE"/>
    <property type="match status" value="1"/>
</dbReference>
<dbReference type="GO" id="GO:0051287">
    <property type="term" value="F:NAD binding"/>
    <property type="evidence" value="ECO:0007669"/>
    <property type="project" value="InterPro"/>
</dbReference>
<accession>A0A090BWK9</accession>
<keyword evidence="1" id="KW-0479">Metal-binding</keyword>
<dbReference type="EMBL" id="AP014521">
    <property type="protein sequence ID" value="BAP58786.1"/>
    <property type="molecule type" value="Genomic_DNA"/>
</dbReference>
<dbReference type="NCBIfam" id="TIGR00557">
    <property type="entry name" value="pdxA"/>
    <property type="match status" value="1"/>
</dbReference>
<dbReference type="OrthoDB" id="9801783at2"/>
<dbReference type="STRING" id="1410383.TGUWTKB_5600"/>
<dbReference type="GO" id="GO:0042823">
    <property type="term" value="P:pyridoxal phosphate biosynthetic process"/>
    <property type="evidence" value="ECO:0007669"/>
    <property type="project" value="TreeGrafter"/>
</dbReference>
<dbReference type="GO" id="GO:0046872">
    <property type="term" value="F:metal ion binding"/>
    <property type="evidence" value="ECO:0007669"/>
    <property type="project" value="UniProtKB-KW"/>
</dbReference>
<name>A0A090BWK9_9ENTR</name>
<dbReference type="AlphaFoldDB" id="A0A090BWK9"/>
<dbReference type="PANTHER" id="PTHR30004:SF5">
    <property type="entry name" value="4-HYDROXYTHREONINE-4-PHOSPHATE DEHYDROGENASE"/>
    <property type="match status" value="1"/>
</dbReference>
<dbReference type="Proteomes" id="UP000031627">
    <property type="component" value="Chromosome"/>
</dbReference>
<organism evidence="4 5">
    <name type="scientific">Candidatus Tachikawaea gelatinosa</name>
    <dbReference type="NCBI Taxonomy" id="1410383"/>
    <lineage>
        <taxon>Bacteria</taxon>
        <taxon>Pseudomonadati</taxon>
        <taxon>Pseudomonadota</taxon>
        <taxon>Gammaproteobacteria</taxon>
        <taxon>Enterobacterales</taxon>
        <taxon>Enterobacteriaceae</taxon>
        <taxon>Candidatus Tachikawaea</taxon>
    </lineage>
</organism>
<evidence type="ECO:0000313" key="4">
    <source>
        <dbReference type="EMBL" id="BAP58786.1"/>
    </source>
</evidence>
<dbReference type="InterPro" id="IPR005255">
    <property type="entry name" value="PdxA_fam"/>
</dbReference>
<sequence>MKNHQFIITPGEPAGVGPDIIIQLIQEKWPVKLVICADPMLIYNRAKELKLPIDIKIYKKNATNNIVKKSEMIILPIKTNKIVEIGKLCIENSYYVINSLIIACFGCLKKEFSALITGPVQKSIINQAGIEFSGHTEFLANYTGTKIVLMLFVVKSIHMAMITTHVPLKDVASFINKDILYRKITLLYTDLKNKFGFLKPRILVTGLNPHAGENGYLGKEEIDIIIPVLQKLKNEGLNVIGPFSADTIFNFPLKKYDVILTMYHDQGLPALKSHSFGKAVNVTLGLPFIRTSVDHGTALELAGTKKINLESFRLAIKLAINLVKNNENIQNKKISYIS</sequence>
<gene>
    <name evidence="4" type="primary">pdxA</name>
    <name evidence="4" type="ORF">TGUWTKB_5600</name>
</gene>
<protein>
    <submittedName>
        <fullName evidence="4">4-hydroxythreonine-4-phosphate dehydrogenase</fullName>
    </submittedName>
</protein>
<dbReference type="KEGG" id="sbw:TGUWTKB_5600"/>
<keyword evidence="3" id="KW-0520">NAD</keyword>
<dbReference type="GO" id="GO:0008615">
    <property type="term" value="P:pyridoxine biosynthetic process"/>
    <property type="evidence" value="ECO:0007669"/>
    <property type="project" value="TreeGrafter"/>
</dbReference>
<reference evidence="4 5" key="2">
    <citation type="journal article" date="2014" name="Curr. Biol.">
        <title>Symbiont-Supplemented Maternal Investment Underpinning Host's Ecological Adaptation.</title>
        <authorList>
            <person name="Kaiwa N."/>
            <person name="Hosokawa T."/>
            <person name="Nikoh N."/>
            <person name="Tanahashi M."/>
            <person name="Moriyama M."/>
            <person name="Meng X.Y."/>
            <person name="Maeda T."/>
            <person name="Yamaguchi K."/>
            <person name="Shigenobu S."/>
            <person name="Ito M."/>
            <person name="Fukatsu T."/>
        </authorList>
    </citation>
    <scope>NUCLEOTIDE SEQUENCE [LARGE SCALE GENOMIC DNA]</scope>
    <source>
        <strain evidence="4 5">UwTKB</strain>
    </source>
</reference>
<dbReference type="HOGENOM" id="CLU_040168_2_0_6"/>
<dbReference type="RefSeq" id="WP_041063353.1">
    <property type="nucleotide sequence ID" value="NZ_AP014521.1"/>
</dbReference>
<reference evidence="5" key="1">
    <citation type="submission" date="2013-11" db="EMBL/GenBank/DDBJ databases">
        <title>Symbiont-containing voluminous jelly as an extraordinary maternal gift for overwintering insect nymphs.</title>
        <authorList>
            <person name="Kaiwa N."/>
            <person name="Hosokawa T."/>
            <person name="Nikoh N."/>
            <person name="Meng X.Y."/>
            <person name="Tanahashi M."/>
            <person name="Moriyama M."/>
            <person name="Maeda T."/>
            <person name="Yamaguchi K."/>
            <person name="Shigenobu S."/>
            <person name="Ito M."/>
            <person name="Fukatsu T."/>
        </authorList>
    </citation>
    <scope>NUCLEOTIDE SEQUENCE [LARGE SCALE GENOMIC DNA]</scope>
    <source>
        <strain evidence="5">UwTKB</strain>
    </source>
</reference>
<evidence type="ECO:0000313" key="5">
    <source>
        <dbReference type="Proteomes" id="UP000031627"/>
    </source>
</evidence>
<dbReference type="Gene3D" id="3.40.718.10">
    <property type="entry name" value="Isopropylmalate Dehydrogenase"/>
    <property type="match status" value="1"/>
</dbReference>
<keyword evidence="5" id="KW-1185">Reference proteome</keyword>
<evidence type="ECO:0000256" key="3">
    <source>
        <dbReference type="ARBA" id="ARBA00023027"/>
    </source>
</evidence>
<dbReference type="Pfam" id="PF04166">
    <property type="entry name" value="PdxA"/>
    <property type="match status" value="1"/>
</dbReference>
<evidence type="ECO:0000256" key="2">
    <source>
        <dbReference type="ARBA" id="ARBA00023002"/>
    </source>
</evidence>
<proteinExistence type="predicted"/>
<evidence type="ECO:0000256" key="1">
    <source>
        <dbReference type="ARBA" id="ARBA00022723"/>
    </source>
</evidence>